<name>A0ABU6XLB2_9FABA</name>
<sequence length="131" mass="15253">MTCALNRIISIVKSGRSKEKWLKKLKKSRNFKLIKTLMGFRLSPIEKLEEKVHKYQNEIIEMRAQTKEWTKNAFSREAYCCWAHQQANLNLVEIPMHKIPDFVHENAVKGRHIFHGALKSHTTRGGPSQPS</sequence>
<organism evidence="2 3">
    <name type="scientific">Stylosanthes scabra</name>
    <dbReference type="NCBI Taxonomy" id="79078"/>
    <lineage>
        <taxon>Eukaryota</taxon>
        <taxon>Viridiplantae</taxon>
        <taxon>Streptophyta</taxon>
        <taxon>Embryophyta</taxon>
        <taxon>Tracheophyta</taxon>
        <taxon>Spermatophyta</taxon>
        <taxon>Magnoliopsida</taxon>
        <taxon>eudicotyledons</taxon>
        <taxon>Gunneridae</taxon>
        <taxon>Pentapetalae</taxon>
        <taxon>rosids</taxon>
        <taxon>fabids</taxon>
        <taxon>Fabales</taxon>
        <taxon>Fabaceae</taxon>
        <taxon>Papilionoideae</taxon>
        <taxon>50 kb inversion clade</taxon>
        <taxon>dalbergioids sensu lato</taxon>
        <taxon>Dalbergieae</taxon>
        <taxon>Pterocarpus clade</taxon>
        <taxon>Stylosanthes</taxon>
    </lineage>
</organism>
<protein>
    <submittedName>
        <fullName evidence="2">Uncharacterized protein</fullName>
    </submittedName>
</protein>
<dbReference type="EMBL" id="JASCZI010211948">
    <property type="protein sequence ID" value="MED6197675.1"/>
    <property type="molecule type" value="Genomic_DNA"/>
</dbReference>
<gene>
    <name evidence="2" type="ORF">PIB30_058844</name>
</gene>
<keyword evidence="3" id="KW-1185">Reference proteome</keyword>
<comment type="caution">
    <text evidence="2">The sequence shown here is derived from an EMBL/GenBank/DDBJ whole genome shotgun (WGS) entry which is preliminary data.</text>
</comment>
<reference evidence="2 3" key="1">
    <citation type="journal article" date="2023" name="Plants (Basel)">
        <title>Bridging the Gap: Combining Genomics and Transcriptomics Approaches to Understand Stylosanthes scabra, an Orphan Legume from the Brazilian Caatinga.</title>
        <authorList>
            <person name="Ferreira-Neto J.R.C."/>
            <person name="da Silva M.D."/>
            <person name="Binneck E."/>
            <person name="de Melo N.F."/>
            <person name="da Silva R.H."/>
            <person name="de Melo A.L.T.M."/>
            <person name="Pandolfi V."/>
            <person name="Bustamante F.O."/>
            <person name="Brasileiro-Vidal A.C."/>
            <person name="Benko-Iseppon A.M."/>
        </authorList>
    </citation>
    <scope>NUCLEOTIDE SEQUENCE [LARGE SCALE GENOMIC DNA]</scope>
    <source>
        <tissue evidence="2">Leaves</tissue>
    </source>
</reference>
<accession>A0ABU6XLB2</accession>
<feature type="coiled-coil region" evidence="1">
    <location>
        <begin position="45"/>
        <end position="72"/>
    </location>
</feature>
<evidence type="ECO:0000313" key="2">
    <source>
        <dbReference type="EMBL" id="MED6197675.1"/>
    </source>
</evidence>
<dbReference type="Proteomes" id="UP001341840">
    <property type="component" value="Unassembled WGS sequence"/>
</dbReference>
<keyword evidence="1" id="KW-0175">Coiled coil</keyword>
<proteinExistence type="predicted"/>
<evidence type="ECO:0000256" key="1">
    <source>
        <dbReference type="SAM" id="Coils"/>
    </source>
</evidence>
<evidence type="ECO:0000313" key="3">
    <source>
        <dbReference type="Proteomes" id="UP001341840"/>
    </source>
</evidence>